<dbReference type="AlphaFoldDB" id="A0A4P7GHW6"/>
<gene>
    <name evidence="2" type="ORF">EXE57_03730</name>
</gene>
<keyword evidence="1" id="KW-0472">Membrane</keyword>
<proteinExistence type="predicted"/>
<accession>A0A4P7GHW6</accession>
<keyword evidence="1" id="KW-0812">Transmembrane</keyword>
<dbReference type="EMBL" id="CP038267">
    <property type="protein sequence ID" value="QBR91475.1"/>
    <property type="molecule type" value="Genomic_DNA"/>
</dbReference>
<name>A0A4P7GHW6_9ACTN</name>
<sequence length="326" mass="35500">MRLYLAELTRLRSRRAIVLLLLACVLATVVIFAGTAWSTRPVSDAELQQAQEQVDRELAQPYMKRQIARCERNPDRYGARDSAACATSVGPRVEWFLGRPQLRMGEALRSSGLGLITVLMGLLMLAGTTFAGADWNSGSMSNQLLFEPRRTRVWFAKAAAVVTAAVVTAAAMLGAFWAAMSWLAASRDISTLPEVVDLVWGSSWRAALLIGAAAFGAYAVTMLVRSTVFTLGAMFAVVVGATIVMAMLGISEAWFPNKNLGAVIWDGTRYYAYPPDVCFAGPRPPEGVDCREFETLTVWQGVRNLGVLLVAAIAASVWSFRRRDVP</sequence>
<feature type="transmembrane region" description="Helical" evidence="1">
    <location>
        <begin position="154"/>
        <end position="184"/>
    </location>
</feature>
<protein>
    <submittedName>
        <fullName evidence="2">Uncharacterized protein</fullName>
    </submittedName>
</protein>
<feature type="transmembrane region" description="Helical" evidence="1">
    <location>
        <begin position="301"/>
        <end position="320"/>
    </location>
</feature>
<organism evidence="2 3">
    <name type="scientific">Nocardioides euryhalodurans</name>
    <dbReference type="NCBI Taxonomy" id="2518370"/>
    <lineage>
        <taxon>Bacteria</taxon>
        <taxon>Bacillati</taxon>
        <taxon>Actinomycetota</taxon>
        <taxon>Actinomycetes</taxon>
        <taxon>Propionibacteriales</taxon>
        <taxon>Nocardioidaceae</taxon>
        <taxon>Nocardioides</taxon>
    </lineage>
</organism>
<reference evidence="2 3" key="1">
    <citation type="submission" date="2019-03" db="EMBL/GenBank/DDBJ databases">
        <title>Three New Species of Nocardioides, Nocardioides euryhalodurans sp. nov., Nocardioides seonyuensis sp. nov. and Nocardioides eburneoflavus sp. nov., Iolated from Soil.</title>
        <authorList>
            <person name="Roh S.G."/>
            <person name="Lee C."/>
            <person name="Kim M.-K."/>
            <person name="Kim S.B."/>
        </authorList>
    </citation>
    <scope>NUCLEOTIDE SEQUENCE [LARGE SCALE GENOMIC DNA]</scope>
    <source>
        <strain evidence="2 3">MMS17-SY117</strain>
    </source>
</reference>
<feature type="transmembrane region" description="Helical" evidence="1">
    <location>
        <begin position="16"/>
        <end position="37"/>
    </location>
</feature>
<evidence type="ECO:0000256" key="1">
    <source>
        <dbReference type="SAM" id="Phobius"/>
    </source>
</evidence>
<evidence type="ECO:0000313" key="2">
    <source>
        <dbReference type="EMBL" id="QBR91475.1"/>
    </source>
</evidence>
<feature type="transmembrane region" description="Helical" evidence="1">
    <location>
        <begin position="231"/>
        <end position="250"/>
    </location>
</feature>
<dbReference type="KEGG" id="noy:EXE57_03730"/>
<evidence type="ECO:0000313" key="3">
    <source>
        <dbReference type="Proteomes" id="UP000294894"/>
    </source>
</evidence>
<keyword evidence="1" id="KW-1133">Transmembrane helix</keyword>
<keyword evidence="3" id="KW-1185">Reference proteome</keyword>
<feature type="transmembrane region" description="Helical" evidence="1">
    <location>
        <begin position="112"/>
        <end position="133"/>
    </location>
</feature>
<dbReference type="OrthoDB" id="3819831at2"/>
<dbReference type="RefSeq" id="WP_135074128.1">
    <property type="nucleotide sequence ID" value="NZ_CP038267.1"/>
</dbReference>
<dbReference type="Proteomes" id="UP000294894">
    <property type="component" value="Chromosome"/>
</dbReference>
<feature type="transmembrane region" description="Helical" evidence="1">
    <location>
        <begin position="204"/>
        <end position="224"/>
    </location>
</feature>